<name>A0ABN6HY51_9FLAO</name>
<protein>
    <submittedName>
        <fullName evidence="1">Uncharacterized protein</fullName>
    </submittedName>
</protein>
<gene>
    <name evidence="1" type="ORF">KK2020170_00710</name>
</gene>
<sequence length="89" mass="10304">MASVKNLKKEINYVLGDLVDIVYVWEITNGGKPTEKTDEIVDSIYSTYDELLVKINNREVENKKAHFRQVRKDFEGFVNQVVEKINGLN</sequence>
<evidence type="ECO:0000313" key="1">
    <source>
        <dbReference type="EMBL" id="BCY27203.1"/>
    </source>
</evidence>
<dbReference type="EMBL" id="AP024749">
    <property type="protein sequence ID" value="BCY27203.1"/>
    <property type="molecule type" value="Genomic_DNA"/>
</dbReference>
<keyword evidence="2" id="KW-1185">Reference proteome</keyword>
<evidence type="ECO:0000313" key="2">
    <source>
        <dbReference type="Proteomes" id="UP000825258"/>
    </source>
</evidence>
<organism evidence="1 2">
    <name type="scientific">Flavobacterium okayamense</name>
    <dbReference type="NCBI Taxonomy" id="2830782"/>
    <lineage>
        <taxon>Bacteria</taxon>
        <taxon>Pseudomonadati</taxon>
        <taxon>Bacteroidota</taxon>
        <taxon>Flavobacteriia</taxon>
        <taxon>Flavobacteriales</taxon>
        <taxon>Flavobacteriaceae</taxon>
        <taxon>Flavobacterium</taxon>
    </lineage>
</organism>
<reference evidence="1 2" key="1">
    <citation type="submission" date="2021-06" db="EMBL/GenBank/DDBJ databases">
        <title>Whole genome sequences of Flavobacterium sp. KK2020170 and assembly.</title>
        <authorList>
            <person name="Kitahara K."/>
            <person name="Miyoshi S."/>
            <person name="Uesaka K."/>
        </authorList>
    </citation>
    <scope>NUCLEOTIDE SEQUENCE [LARGE SCALE GENOMIC DNA]</scope>
    <source>
        <strain evidence="1 2">KK2020170</strain>
    </source>
</reference>
<dbReference type="RefSeq" id="WP_221258841.1">
    <property type="nucleotide sequence ID" value="NZ_AP024749.1"/>
</dbReference>
<accession>A0ABN6HY51</accession>
<dbReference type="Proteomes" id="UP000825258">
    <property type="component" value="Chromosome"/>
</dbReference>
<proteinExistence type="predicted"/>